<keyword evidence="1" id="KW-0472">Membrane</keyword>
<evidence type="ECO:0000313" key="3">
    <source>
        <dbReference type="Proteomes" id="UP001220377"/>
    </source>
</evidence>
<protein>
    <submittedName>
        <fullName evidence="2">Uncharacterized protein</fullName>
    </submittedName>
</protein>
<reference evidence="2 3" key="1">
    <citation type="submission" date="2023-02" db="EMBL/GenBank/DDBJ databases">
        <title>Genome sequence of Lacticaseibacillus sp. KACC 23028.</title>
        <authorList>
            <person name="Kim S."/>
            <person name="Heo J."/>
            <person name="Kwon S.-W."/>
        </authorList>
    </citation>
    <scope>NUCLEOTIDE SEQUENCE [LARGE SCALE GENOMIC DNA]</scope>
    <source>
        <strain evidence="2 3">KACC 23028</strain>
    </source>
</reference>
<keyword evidence="3" id="KW-1185">Reference proteome</keyword>
<organism evidence="2 3">
    <name type="scientific">Lacticaseibacillus pabuli</name>
    <dbReference type="NCBI Taxonomy" id="3025672"/>
    <lineage>
        <taxon>Bacteria</taxon>
        <taxon>Bacillati</taxon>
        <taxon>Bacillota</taxon>
        <taxon>Bacilli</taxon>
        <taxon>Lactobacillales</taxon>
        <taxon>Lactobacillaceae</taxon>
        <taxon>Lacticaseibacillus</taxon>
    </lineage>
</organism>
<feature type="transmembrane region" description="Helical" evidence="1">
    <location>
        <begin position="40"/>
        <end position="59"/>
    </location>
</feature>
<dbReference type="RefSeq" id="WP_274260971.1">
    <property type="nucleotide sequence ID" value="NZ_CP117884.1"/>
</dbReference>
<name>A0ABY7WSA8_9LACO</name>
<proteinExistence type="predicted"/>
<keyword evidence="1" id="KW-0812">Transmembrane</keyword>
<evidence type="ECO:0000256" key="1">
    <source>
        <dbReference type="SAM" id="Phobius"/>
    </source>
</evidence>
<gene>
    <name evidence="2" type="ORF">PQ472_02230</name>
</gene>
<evidence type="ECO:0000313" key="2">
    <source>
        <dbReference type="EMBL" id="WDF83070.1"/>
    </source>
</evidence>
<accession>A0ABY7WSA8</accession>
<dbReference type="EMBL" id="CP117884">
    <property type="protein sequence ID" value="WDF83070.1"/>
    <property type="molecule type" value="Genomic_DNA"/>
</dbReference>
<sequence length="60" mass="6801">MKNDEKKSLLDQDINHRVDEEEKLVNGPKKEKNHGRVTQMIIGIVIAIIALAGIIYPLLH</sequence>
<dbReference type="Proteomes" id="UP001220377">
    <property type="component" value="Chromosome"/>
</dbReference>
<keyword evidence="1" id="KW-1133">Transmembrane helix</keyword>